<keyword evidence="6 13" id="KW-0675">Receptor</keyword>
<dbReference type="GO" id="GO:0007596">
    <property type="term" value="P:blood coagulation"/>
    <property type="evidence" value="ECO:0007669"/>
    <property type="project" value="InterPro"/>
</dbReference>
<keyword evidence="3 10" id="KW-1133">Transmembrane helix</keyword>
<feature type="signal peptide" evidence="11">
    <location>
        <begin position="1"/>
        <end position="18"/>
    </location>
</feature>
<evidence type="ECO:0000313" key="13">
    <source>
        <dbReference type="EMBL" id="KAH0500301.1"/>
    </source>
</evidence>
<dbReference type="PANTHER" id="PTHR24232:SF22">
    <property type="entry name" value="PROTEINASE-ACTIVATED RECEPTOR 4"/>
    <property type="match status" value="1"/>
</dbReference>
<dbReference type="AlphaFoldDB" id="A0A8J6KIN9"/>
<keyword evidence="7" id="KW-0325">Glycoprotein</keyword>
<reference evidence="13" key="1">
    <citation type="submission" date="2020-03" db="EMBL/GenBank/DDBJ databases">
        <title>Studies in the Genomics of Life Span.</title>
        <authorList>
            <person name="Glass D."/>
        </authorList>
    </citation>
    <scope>NUCLEOTIDE SEQUENCE</scope>
    <source>
        <strain evidence="13">LTLLF</strain>
        <tissue evidence="13">Muscle</tissue>
    </source>
</reference>
<comment type="subcellular location">
    <subcellularLocation>
        <location evidence="1">Membrane</location>
        <topology evidence="1">Multi-pass membrane protein</topology>
    </subcellularLocation>
</comment>
<accession>A0A8J6KIN9</accession>
<feature type="domain" description="G-protein coupled receptors family 1 profile" evidence="12">
    <location>
        <begin position="125"/>
        <end position="244"/>
    </location>
</feature>
<evidence type="ECO:0000256" key="11">
    <source>
        <dbReference type="SAM" id="SignalP"/>
    </source>
</evidence>
<dbReference type="PRINTS" id="PR01430">
    <property type="entry name" value="PROTEASEAR4"/>
</dbReference>
<dbReference type="GO" id="GO:0005886">
    <property type="term" value="C:plasma membrane"/>
    <property type="evidence" value="ECO:0007669"/>
    <property type="project" value="TreeGrafter"/>
</dbReference>
<dbReference type="PROSITE" id="PS50262">
    <property type="entry name" value="G_PROTEIN_RECEP_F1_2"/>
    <property type="match status" value="1"/>
</dbReference>
<comment type="caution">
    <text evidence="13">The sequence shown here is derived from an EMBL/GenBank/DDBJ whole genome shotgun (WGS) entry which is preliminary data.</text>
</comment>
<dbReference type="Proteomes" id="UP000710432">
    <property type="component" value="Unassembled WGS sequence"/>
</dbReference>
<feature type="transmembrane region" description="Helical" evidence="10">
    <location>
        <begin position="178"/>
        <end position="203"/>
    </location>
</feature>
<keyword evidence="8" id="KW-0807">Transducer</keyword>
<evidence type="ECO:0000256" key="3">
    <source>
        <dbReference type="ARBA" id="ARBA00022989"/>
    </source>
</evidence>
<dbReference type="PRINTS" id="PR00237">
    <property type="entry name" value="GPCRRHODOPSN"/>
</dbReference>
<evidence type="ECO:0000259" key="12">
    <source>
        <dbReference type="PROSITE" id="PS50262"/>
    </source>
</evidence>
<evidence type="ECO:0000256" key="8">
    <source>
        <dbReference type="ARBA" id="ARBA00023224"/>
    </source>
</evidence>
<dbReference type="GO" id="GO:0035025">
    <property type="term" value="P:positive regulation of Rho protein signal transduction"/>
    <property type="evidence" value="ECO:0007669"/>
    <property type="project" value="TreeGrafter"/>
</dbReference>
<evidence type="ECO:0000313" key="14">
    <source>
        <dbReference type="Proteomes" id="UP000710432"/>
    </source>
</evidence>
<evidence type="ECO:0000256" key="1">
    <source>
        <dbReference type="ARBA" id="ARBA00004141"/>
    </source>
</evidence>
<evidence type="ECO:0000256" key="4">
    <source>
        <dbReference type="ARBA" id="ARBA00023040"/>
    </source>
</evidence>
<protein>
    <submittedName>
        <fullName evidence="13">Proteinase-activated receptor 4</fullName>
    </submittedName>
</protein>
<dbReference type="GO" id="GO:0015057">
    <property type="term" value="F:thrombin-activated receptor activity"/>
    <property type="evidence" value="ECO:0007669"/>
    <property type="project" value="InterPro"/>
</dbReference>
<evidence type="ECO:0000256" key="10">
    <source>
        <dbReference type="SAM" id="Phobius"/>
    </source>
</evidence>
<evidence type="ECO:0000256" key="7">
    <source>
        <dbReference type="ARBA" id="ARBA00023180"/>
    </source>
</evidence>
<keyword evidence="2 10" id="KW-0812">Transmembrane</keyword>
<evidence type="ECO:0000256" key="5">
    <source>
        <dbReference type="ARBA" id="ARBA00023136"/>
    </source>
</evidence>
<dbReference type="SUPFAM" id="SSF81321">
    <property type="entry name" value="Family A G protein-coupled receptor-like"/>
    <property type="match status" value="1"/>
</dbReference>
<evidence type="ECO:0000256" key="9">
    <source>
        <dbReference type="SAM" id="MobiDB-lite"/>
    </source>
</evidence>
<dbReference type="InterPro" id="IPR003944">
    <property type="entry name" value="Prot_act_rcpt_4"/>
</dbReference>
<proteinExistence type="predicted"/>
<dbReference type="InterPro" id="IPR000276">
    <property type="entry name" value="GPCR_Rhodpsn"/>
</dbReference>
<feature type="transmembrane region" description="Helical" evidence="10">
    <location>
        <begin position="145"/>
        <end position="166"/>
    </location>
</feature>
<organism evidence="13 14">
    <name type="scientific">Microtus ochrogaster</name>
    <name type="common">Prairie vole</name>
    <dbReference type="NCBI Taxonomy" id="79684"/>
    <lineage>
        <taxon>Eukaryota</taxon>
        <taxon>Metazoa</taxon>
        <taxon>Chordata</taxon>
        <taxon>Craniata</taxon>
        <taxon>Vertebrata</taxon>
        <taxon>Euteleostomi</taxon>
        <taxon>Mammalia</taxon>
        <taxon>Eutheria</taxon>
        <taxon>Euarchontoglires</taxon>
        <taxon>Glires</taxon>
        <taxon>Rodentia</taxon>
        <taxon>Myomorpha</taxon>
        <taxon>Muroidea</taxon>
        <taxon>Cricetidae</taxon>
        <taxon>Arvicolinae</taxon>
        <taxon>Microtus</taxon>
    </lineage>
</organism>
<dbReference type="PANTHER" id="PTHR24232">
    <property type="entry name" value="G-PROTEIN COUPLED RECEPTOR"/>
    <property type="match status" value="1"/>
</dbReference>
<name>A0A8J6KIN9_MICOH</name>
<feature type="region of interest" description="Disordered" evidence="9">
    <location>
        <begin position="326"/>
        <end position="347"/>
    </location>
</feature>
<keyword evidence="4" id="KW-0297">G-protein coupled receptor</keyword>
<dbReference type="Gene3D" id="1.20.1070.10">
    <property type="entry name" value="Rhodopsin 7-helix transmembrane proteins"/>
    <property type="match status" value="1"/>
</dbReference>
<evidence type="ECO:0000256" key="6">
    <source>
        <dbReference type="ARBA" id="ARBA00023170"/>
    </source>
</evidence>
<dbReference type="Pfam" id="PF00001">
    <property type="entry name" value="7tm_1"/>
    <property type="match status" value="1"/>
</dbReference>
<feature type="transmembrane region" description="Helical" evidence="10">
    <location>
        <begin position="223"/>
        <end position="244"/>
    </location>
</feature>
<keyword evidence="11" id="KW-0732">Signal</keyword>
<dbReference type="EMBL" id="JAATJU010027580">
    <property type="protein sequence ID" value="KAH0500301.1"/>
    <property type="molecule type" value="Genomic_DNA"/>
</dbReference>
<feature type="chain" id="PRO_5035213564" evidence="11">
    <location>
        <begin position="19"/>
        <end position="347"/>
    </location>
</feature>
<gene>
    <name evidence="13" type="ORF">LTLLF_201665</name>
</gene>
<dbReference type="InterPro" id="IPR017452">
    <property type="entry name" value="GPCR_Rhodpsn_7TM"/>
</dbReference>
<sequence>MSWLLLCPLVLGLSLTQGTQTPGIYDDGESTGGGHAHSAETHKVPKGRAGHWLTDIPSLPQKALWVPQLDSRSRSPQASFTHKASQASSVKTTATRSSFLPALKRCSWGGSPRGWCLPSMGWWSPNGLALWVLATRVPRLPSTILLMNLTIEDLLLALVLPPHLVYHLRGQHWPSGEAACWMATAALYGHMYSSVLLLATVSLDRIVALVHPLRAHVLRGRCLTTGLCLVAWLSAATLALPLTLQWQTFRPLRLTALVLASALAPFTPSNVLLVLHYSNPSREAGDICCLWTKVPLAARWGALGLFSDFLVHQGHLLAGLGRKLNGQTEDPVGRRKRRDNFASGQEL</sequence>
<evidence type="ECO:0000256" key="2">
    <source>
        <dbReference type="ARBA" id="ARBA00022692"/>
    </source>
</evidence>
<feature type="transmembrane region" description="Helical" evidence="10">
    <location>
        <begin position="256"/>
        <end position="277"/>
    </location>
</feature>
<keyword evidence="5 10" id="KW-0472">Membrane</keyword>
<dbReference type="GO" id="GO:0007200">
    <property type="term" value="P:phospholipase C-activating G protein-coupled receptor signaling pathway"/>
    <property type="evidence" value="ECO:0007669"/>
    <property type="project" value="TreeGrafter"/>
</dbReference>